<dbReference type="EMBL" id="BGPR01154592">
    <property type="protein sequence ID" value="GBL72051.1"/>
    <property type="molecule type" value="Genomic_DNA"/>
</dbReference>
<dbReference type="PANTHER" id="PTHR47331">
    <property type="entry name" value="PHD-TYPE DOMAIN-CONTAINING PROTEIN"/>
    <property type="match status" value="1"/>
</dbReference>
<organism evidence="1 2">
    <name type="scientific">Araneus ventricosus</name>
    <name type="common">Orbweaver spider</name>
    <name type="synonym">Epeira ventricosa</name>
    <dbReference type="NCBI Taxonomy" id="182803"/>
    <lineage>
        <taxon>Eukaryota</taxon>
        <taxon>Metazoa</taxon>
        <taxon>Ecdysozoa</taxon>
        <taxon>Arthropoda</taxon>
        <taxon>Chelicerata</taxon>
        <taxon>Arachnida</taxon>
        <taxon>Araneae</taxon>
        <taxon>Araneomorphae</taxon>
        <taxon>Entelegynae</taxon>
        <taxon>Araneoidea</taxon>
        <taxon>Araneidae</taxon>
        <taxon>Araneus</taxon>
    </lineage>
</organism>
<name>A0A4Y1ZX34_ARAVE</name>
<proteinExistence type="predicted"/>
<dbReference type="OrthoDB" id="8045564at2759"/>
<dbReference type="Proteomes" id="UP000499080">
    <property type="component" value="Unassembled WGS sequence"/>
</dbReference>
<dbReference type="GO" id="GO:0071897">
    <property type="term" value="P:DNA biosynthetic process"/>
    <property type="evidence" value="ECO:0007669"/>
    <property type="project" value="UniProtKB-ARBA"/>
</dbReference>
<evidence type="ECO:0008006" key="3">
    <source>
        <dbReference type="Google" id="ProtNLM"/>
    </source>
</evidence>
<dbReference type="InterPro" id="IPR043502">
    <property type="entry name" value="DNA/RNA_pol_sf"/>
</dbReference>
<dbReference type="PANTHER" id="PTHR47331:SF5">
    <property type="entry name" value="RIBONUCLEASE H"/>
    <property type="match status" value="1"/>
</dbReference>
<reference evidence="1 2" key="1">
    <citation type="journal article" date="2019" name="Sci. Rep.">
        <title>Orb-weaving spider Araneus ventricosus genome elucidates the spidroin gene catalogue.</title>
        <authorList>
            <person name="Kono N."/>
            <person name="Nakamura H."/>
            <person name="Ohtoshi R."/>
            <person name="Moran D.A.P."/>
            <person name="Shinohara A."/>
            <person name="Yoshida Y."/>
            <person name="Fujiwara M."/>
            <person name="Mori M."/>
            <person name="Tomita M."/>
            <person name="Arakawa K."/>
        </authorList>
    </citation>
    <scope>NUCLEOTIDE SEQUENCE [LARGE SCALE GENOMIC DNA]</scope>
</reference>
<keyword evidence="2" id="KW-1185">Reference proteome</keyword>
<dbReference type="SUPFAM" id="SSF56672">
    <property type="entry name" value="DNA/RNA polymerases"/>
    <property type="match status" value="1"/>
</dbReference>
<evidence type="ECO:0000313" key="2">
    <source>
        <dbReference type="Proteomes" id="UP000499080"/>
    </source>
</evidence>
<gene>
    <name evidence="1" type="ORF">AVEN_144303_1</name>
</gene>
<protein>
    <recommendedName>
        <fullName evidence="3">Peptidase aspartic putative domain-containing protein</fullName>
    </recommendedName>
</protein>
<comment type="caution">
    <text evidence="1">The sequence shown here is derived from an EMBL/GenBank/DDBJ whole genome shotgun (WGS) entry which is preliminary data.</text>
</comment>
<accession>A0A4Y1ZX34</accession>
<feature type="non-terminal residue" evidence="1">
    <location>
        <position position="229"/>
    </location>
</feature>
<evidence type="ECO:0000313" key="1">
    <source>
        <dbReference type="EMBL" id="GBL72051.1"/>
    </source>
</evidence>
<dbReference type="AlphaFoldDB" id="A0A4Y1ZX34"/>
<sequence>MPVGLQYGEGEFVYQNSAIVNFSCVQDSLRSLWDLDFMGLSENSAISNEEKETIECFERGIRLEGDRYSVGLLWKSEMGQLENNFEVALRRFKNLRNRLNRNPEIFEQYKNVIEEQIKEGIVEECSQEITESSYFMPHREIIKPNETTSCRIVYDVSSSRSKGVNSLNDILDVGPNLSPLVLDMILKFRKFEIAFSGDIAKAFLMIGISEKDRDYLKFLWFGDNEQGYK</sequence>